<dbReference type="AlphaFoldDB" id="A0A178EYI4"/>
<accession>A0A178EYI4</accession>
<dbReference type="EMBL" id="LHPM01000015">
    <property type="protein sequence ID" value="OAL64453.1"/>
    <property type="molecule type" value="Genomic_DNA"/>
</dbReference>
<gene>
    <name evidence="2" type="ORF">A7C99_3887</name>
</gene>
<feature type="compositionally biased region" description="Basic and acidic residues" evidence="1">
    <location>
        <begin position="14"/>
        <end position="23"/>
    </location>
</feature>
<proteinExistence type="predicted"/>
<organism evidence="2 3">
    <name type="scientific">Trichophyton rubrum</name>
    <name type="common">Athlete's foot fungus</name>
    <name type="synonym">Epidermophyton rubrum</name>
    <dbReference type="NCBI Taxonomy" id="5551"/>
    <lineage>
        <taxon>Eukaryota</taxon>
        <taxon>Fungi</taxon>
        <taxon>Dikarya</taxon>
        <taxon>Ascomycota</taxon>
        <taxon>Pezizomycotina</taxon>
        <taxon>Eurotiomycetes</taxon>
        <taxon>Eurotiomycetidae</taxon>
        <taxon>Onygenales</taxon>
        <taxon>Arthrodermataceae</taxon>
        <taxon>Trichophyton</taxon>
    </lineage>
</organism>
<name>A0A178EYI4_TRIRU</name>
<dbReference type="Proteomes" id="UP000243015">
    <property type="component" value="Unassembled WGS sequence"/>
</dbReference>
<feature type="region of interest" description="Disordered" evidence="1">
    <location>
        <begin position="1"/>
        <end position="33"/>
    </location>
</feature>
<comment type="caution">
    <text evidence="2">The sequence shown here is derived from an EMBL/GenBank/DDBJ whole genome shotgun (WGS) entry which is preliminary data.</text>
</comment>
<reference evidence="2 3" key="1">
    <citation type="submission" date="2016-05" db="EMBL/GenBank/DDBJ databases">
        <title>Genome sequencing of Trichophyton rubrum CMCC(F)T1i isolated from hair.</title>
        <authorList>
            <person name="Zhan P."/>
            <person name="Tao Y."/>
            <person name="Liu W."/>
        </authorList>
    </citation>
    <scope>NUCLEOTIDE SEQUENCE [LARGE SCALE GENOMIC DNA]</scope>
    <source>
        <strain evidence="3">CMCC(F)T1i</strain>
    </source>
</reference>
<evidence type="ECO:0000256" key="1">
    <source>
        <dbReference type="SAM" id="MobiDB-lite"/>
    </source>
</evidence>
<evidence type="ECO:0000313" key="2">
    <source>
        <dbReference type="EMBL" id="OAL64453.1"/>
    </source>
</evidence>
<evidence type="ECO:0000313" key="3">
    <source>
        <dbReference type="Proteomes" id="UP000243015"/>
    </source>
</evidence>
<protein>
    <submittedName>
        <fullName evidence="2">Uncharacterized protein</fullName>
    </submittedName>
</protein>
<sequence length="102" mass="11625">MAAITAIIGPKFGHHQDRVEQPKRRTSSSSNFLHITQPTTLLSKLLPACNGLEERENGRCCPPITQAWLRSHDIVQHQENSDRRQATGDRENEQHTRKDEDS</sequence>
<feature type="region of interest" description="Disordered" evidence="1">
    <location>
        <begin position="72"/>
        <end position="102"/>
    </location>
</feature>